<evidence type="ECO:0000313" key="2">
    <source>
        <dbReference type="Proteomes" id="UP001642380"/>
    </source>
</evidence>
<name>A0ABC8QJN9_9VIRU</name>
<organism evidence="1 2">
    <name type="scientific">Cotesia congregata filamentous virus 1</name>
    <dbReference type="NCBI Taxonomy" id="3064291"/>
    <lineage>
        <taxon>Viruses</taxon>
        <taxon>Viruses incertae sedis</taxon>
        <taxon>Naldaviricetes</taxon>
        <taxon>Lefavirales</taxon>
        <taxon>Filamentoviridae</taxon>
        <taxon>Betafilamentovirus</taxon>
        <taxon>Betafilamentovirus cocongregatae</taxon>
    </lineage>
</organism>
<dbReference type="Proteomes" id="UP001642380">
    <property type="component" value="Unassembled WGS sequence"/>
</dbReference>
<keyword evidence="2" id="KW-1185">Reference proteome</keyword>
<gene>
    <name evidence="1" type="ORF">CCFV1_ORF050</name>
</gene>
<comment type="caution">
    <text evidence="1">The sequence shown here is derived from an EMBL/GenBank/DDBJ whole genome shotgun (WGS) entry which is preliminary data.</text>
</comment>
<proteinExistence type="predicted"/>
<protein>
    <submittedName>
        <fullName evidence="1">OrNVorf005-like</fullName>
    </submittedName>
</protein>
<sequence>MVLSSISYIVDMDGITRNSVFFPTEIGVYNVLSGQILVYRFALPFTMANLSFKDRRTANYVLKNILFYKNKQLPHLRSLTFEEYWDSVAWVISERIQPHDTVVAYKGGTVERKLFRTFAPNVQLVNLENYGCPTFKQLYTFGPRLDVHSCDRHDETVYDSTPPHCPGVEVAYYARWLNESLL</sequence>
<reference evidence="1 2" key="1">
    <citation type="submission" date="2024-01" db="EMBL/GenBank/DDBJ databases">
        <authorList>
            <person name="Guinet B."/>
        </authorList>
    </citation>
    <scope>NUCLEOTIDE SEQUENCE [LARGE SCALE GENOMIC DNA]</scope>
</reference>
<dbReference type="EMBL" id="CAUOPR010000001">
    <property type="protein sequence ID" value="CAJ2002096.1"/>
    <property type="molecule type" value="Genomic_DNA"/>
</dbReference>
<accession>A0ABC8QJN9</accession>
<evidence type="ECO:0000313" key="1">
    <source>
        <dbReference type="EMBL" id="CAJ2002096.1"/>
    </source>
</evidence>